<feature type="chain" id="PRO_5030943507" evidence="2">
    <location>
        <begin position="27"/>
        <end position="221"/>
    </location>
</feature>
<dbReference type="RefSeq" id="WP_184309460.1">
    <property type="nucleotide sequence ID" value="NZ_JACHXU010000034.1"/>
</dbReference>
<comment type="caution">
    <text evidence="3">The sequence shown here is derived from an EMBL/GenBank/DDBJ whole genome shotgun (WGS) entry which is preliminary data.</text>
</comment>
<accession>A0A7W5E6P6</accession>
<feature type="compositionally biased region" description="Polar residues" evidence="1">
    <location>
        <begin position="78"/>
        <end position="101"/>
    </location>
</feature>
<gene>
    <name evidence="3" type="ORF">FHS27_006104</name>
</gene>
<reference evidence="3 4" key="1">
    <citation type="submission" date="2020-08" db="EMBL/GenBank/DDBJ databases">
        <title>Genomic Encyclopedia of Type Strains, Phase III (KMG-III): the genomes of soil and plant-associated and newly described type strains.</title>
        <authorList>
            <person name="Whitman W."/>
        </authorList>
    </citation>
    <scope>NUCLEOTIDE SEQUENCE [LARGE SCALE GENOMIC DNA]</scope>
    <source>
        <strain evidence="3 4">CECT 8075</strain>
    </source>
</reference>
<dbReference type="Proteomes" id="UP000536179">
    <property type="component" value="Unassembled WGS sequence"/>
</dbReference>
<name>A0A7W5E6P6_9BACT</name>
<protein>
    <submittedName>
        <fullName evidence="3">Uncharacterized protein</fullName>
    </submittedName>
</protein>
<keyword evidence="4" id="KW-1185">Reference proteome</keyword>
<sequence length="221" mass="23446">MRSRTAILIITFQCSLCLFPGTSARAGDELFSKVAMDAVFTDTKPQSSQTKKAVPLSTAERERAARIAALFASPEPSISINETATSQPTGSKPVESSSKAIKNTPEPVAVPQPPTPQSAEPNRKAATNSQTTSFSLVGQWAATATNGDVFAIAFTSAKQFLLVHLRSGKSSVSKGTFETDGNRLVFSGENTAALTADIAWSDSENVTMSLGTVKLNFQRKN</sequence>
<evidence type="ECO:0000256" key="2">
    <source>
        <dbReference type="SAM" id="SignalP"/>
    </source>
</evidence>
<dbReference type="AlphaFoldDB" id="A0A7W5E6P6"/>
<evidence type="ECO:0000313" key="4">
    <source>
        <dbReference type="Proteomes" id="UP000536179"/>
    </source>
</evidence>
<evidence type="ECO:0000313" key="3">
    <source>
        <dbReference type="EMBL" id="MBB3210257.1"/>
    </source>
</evidence>
<organism evidence="3 4">
    <name type="scientific">Aporhodopirellula rubra</name>
    <dbReference type="NCBI Taxonomy" id="980271"/>
    <lineage>
        <taxon>Bacteria</taxon>
        <taxon>Pseudomonadati</taxon>
        <taxon>Planctomycetota</taxon>
        <taxon>Planctomycetia</taxon>
        <taxon>Pirellulales</taxon>
        <taxon>Pirellulaceae</taxon>
        <taxon>Aporhodopirellula</taxon>
    </lineage>
</organism>
<dbReference type="EMBL" id="JACHXU010000034">
    <property type="protein sequence ID" value="MBB3210257.1"/>
    <property type="molecule type" value="Genomic_DNA"/>
</dbReference>
<evidence type="ECO:0000256" key="1">
    <source>
        <dbReference type="SAM" id="MobiDB-lite"/>
    </source>
</evidence>
<feature type="region of interest" description="Disordered" evidence="1">
    <location>
        <begin position="78"/>
        <end position="130"/>
    </location>
</feature>
<feature type="signal peptide" evidence="2">
    <location>
        <begin position="1"/>
        <end position="26"/>
    </location>
</feature>
<keyword evidence="2" id="KW-0732">Signal</keyword>
<proteinExistence type="predicted"/>